<proteinExistence type="inferred from homology"/>
<dbReference type="PIRSF" id="PIRSF001357">
    <property type="entry name" value="DeoC"/>
    <property type="match status" value="1"/>
</dbReference>
<dbReference type="PANTHER" id="PTHR10889:SF1">
    <property type="entry name" value="DEOXYRIBOSE-PHOSPHATE ALDOLASE"/>
    <property type="match status" value="1"/>
</dbReference>
<comment type="subcellular location">
    <subcellularLocation>
        <location evidence="7">Cytoplasm</location>
    </subcellularLocation>
</comment>
<evidence type="ECO:0000313" key="9">
    <source>
        <dbReference type="Proteomes" id="UP000267469"/>
    </source>
</evidence>
<dbReference type="UniPathway" id="UPA00002">
    <property type="reaction ID" value="UER00468"/>
</dbReference>
<dbReference type="CDD" id="cd00959">
    <property type="entry name" value="DeoC"/>
    <property type="match status" value="1"/>
</dbReference>
<accession>A0A3N0EVG7</accession>
<evidence type="ECO:0000256" key="2">
    <source>
        <dbReference type="ARBA" id="ARBA00022490"/>
    </source>
</evidence>
<dbReference type="InterPro" id="IPR011343">
    <property type="entry name" value="DeoC"/>
</dbReference>
<dbReference type="GO" id="GO:0016052">
    <property type="term" value="P:carbohydrate catabolic process"/>
    <property type="evidence" value="ECO:0007669"/>
    <property type="project" value="TreeGrafter"/>
</dbReference>
<keyword evidence="4 7" id="KW-0704">Schiff base</keyword>
<dbReference type="RefSeq" id="WP_123214739.1">
    <property type="nucleotide sequence ID" value="NZ_RJTM01000025.1"/>
</dbReference>
<comment type="pathway">
    <text evidence="7">Carbohydrate degradation; 2-deoxy-D-ribose 1-phosphate degradation; D-glyceraldehyde 3-phosphate and acetaldehyde from 2-deoxy-alpha-D-ribose 1-phosphate: step 2/2.</text>
</comment>
<feature type="active site" description="Schiff-base intermediate with acetaldehyde" evidence="7">
    <location>
        <position position="152"/>
    </location>
</feature>
<evidence type="ECO:0000256" key="7">
    <source>
        <dbReference type="HAMAP-Rule" id="MF_00114"/>
    </source>
</evidence>
<dbReference type="AlphaFoldDB" id="A0A3N0EVG7"/>
<evidence type="ECO:0000256" key="6">
    <source>
        <dbReference type="ARBA" id="ARBA00056337"/>
    </source>
</evidence>
<dbReference type="InterPro" id="IPR002915">
    <property type="entry name" value="DeoC/FbaB/LacD_aldolase"/>
</dbReference>
<gene>
    <name evidence="7 8" type="primary">deoC</name>
    <name evidence="8" type="ORF">ED312_04100</name>
</gene>
<dbReference type="GO" id="GO:0004139">
    <property type="term" value="F:deoxyribose-phosphate aldolase activity"/>
    <property type="evidence" value="ECO:0007669"/>
    <property type="project" value="UniProtKB-UniRule"/>
</dbReference>
<dbReference type="FunFam" id="3.20.20.70:FF:000044">
    <property type="entry name" value="Deoxyribose-phosphate aldolase"/>
    <property type="match status" value="1"/>
</dbReference>
<dbReference type="InterPro" id="IPR013785">
    <property type="entry name" value="Aldolase_TIM"/>
</dbReference>
<comment type="function">
    <text evidence="6 7">Catalyzes a reversible aldol reaction between acetaldehyde and D-glyceraldehyde 3-phosphate to generate 2-deoxy-D-ribose 5-phosphate.</text>
</comment>
<comment type="catalytic activity">
    <reaction evidence="5 7">
        <text>2-deoxy-D-ribose 5-phosphate = D-glyceraldehyde 3-phosphate + acetaldehyde</text>
        <dbReference type="Rhea" id="RHEA:12821"/>
        <dbReference type="ChEBI" id="CHEBI:15343"/>
        <dbReference type="ChEBI" id="CHEBI:59776"/>
        <dbReference type="ChEBI" id="CHEBI:62877"/>
        <dbReference type="EC" id="4.1.2.4"/>
    </reaction>
</comment>
<dbReference type="EMBL" id="RJTM01000025">
    <property type="protein sequence ID" value="RNL91709.1"/>
    <property type="molecule type" value="Genomic_DNA"/>
</dbReference>
<dbReference type="PANTHER" id="PTHR10889">
    <property type="entry name" value="DEOXYRIBOSE-PHOSPHATE ALDOLASE"/>
    <property type="match status" value="1"/>
</dbReference>
<evidence type="ECO:0000256" key="4">
    <source>
        <dbReference type="ARBA" id="ARBA00023270"/>
    </source>
</evidence>
<evidence type="ECO:0000256" key="3">
    <source>
        <dbReference type="ARBA" id="ARBA00023239"/>
    </source>
</evidence>
<dbReference type="OrthoDB" id="9778711at2"/>
<comment type="caution">
    <text evidence="8">The sequence shown here is derived from an EMBL/GenBank/DDBJ whole genome shotgun (WGS) entry which is preliminary data.</text>
</comment>
<dbReference type="SMART" id="SM01133">
    <property type="entry name" value="DeoC"/>
    <property type="match status" value="1"/>
</dbReference>
<feature type="active site" description="Proton donor/acceptor" evidence="7">
    <location>
        <position position="90"/>
    </location>
</feature>
<evidence type="ECO:0000256" key="1">
    <source>
        <dbReference type="ARBA" id="ARBA00010936"/>
    </source>
</evidence>
<reference evidence="8 9" key="1">
    <citation type="submission" date="2018-10" db="EMBL/GenBank/DDBJ databases">
        <title>Sinomicrobium pectinilyticum sp. nov., a pectinase-producing bacterium isolated from alkaline and saline soil, and emended description of the genus Sinomicrobium.</title>
        <authorList>
            <person name="Cheng B."/>
            <person name="Li C."/>
            <person name="Lai Q."/>
            <person name="Du M."/>
            <person name="Shao Z."/>
            <person name="Xu P."/>
            <person name="Yang C."/>
        </authorList>
    </citation>
    <scope>NUCLEOTIDE SEQUENCE [LARGE SCALE GENOMIC DNA]</scope>
    <source>
        <strain evidence="8 9">5DNS001</strain>
    </source>
</reference>
<feature type="active site" description="Proton donor/acceptor" evidence="7">
    <location>
        <position position="181"/>
    </location>
</feature>
<sequence length="221" mass="23897">MRINQYIDHTLLKPEATLRDIEKLCMEAADYRFYAVCVHSCHVLRARDLLIDSAGVRVCSVAGFPLGAMSSKAKLYEAEQAVADGADEIDMVLNLGWLKSGDTGKVLQEINAIKKVIGSRILKVIIETCYLNDKEKVLASILVADAGADFVKTSTGFGSGGATFHDIELMRAAVKGRIQLKASGGIKNFEVAKKYIDLGVTRIGTSSGIAIVEGYTSNESY</sequence>
<keyword evidence="3 7" id="KW-0456">Lyase</keyword>
<dbReference type="NCBIfam" id="TIGR00126">
    <property type="entry name" value="deoC"/>
    <property type="match status" value="1"/>
</dbReference>
<dbReference type="InterPro" id="IPR028581">
    <property type="entry name" value="DeoC_typeI"/>
</dbReference>
<dbReference type="SUPFAM" id="SSF51569">
    <property type="entry name" value="Aldolase"/>
    <property type="match status" value="1"/>
</dbReference>
<keyword evidence="9" id="KW-1185">Reference proteome</keyword>
<dbReference type="GO" id="GO:0005737">
    <property type="term" value="C:cytoplasm"/>
    <property type="evidence" value="ECO:0007669"/>
    <property type="project" value="UniProtKB-SubCell"/>
</dbReference>
<dbReference type="GO" id="GO:0009264">
    <property type="term" value="P:deoxyribonucleotide catabolic process"/>
    <property type="evidence" value="ECO:0007669"/>
    <property type="project" value="UniProtKB-UniRule"/>
</dbReference>
<organism evidence="8 9">
    <name type="scientific">Sinomicrobium pectinilyticum</name>
    <dbReference type="NCBI Taxonomy" id="1084421"/>
    <lineage>
        <taxon>Bacteria</taxon>
        <taxon>Pseudomonadati</taxon>
        <taxon>Bacteroidota</taxon>
        <taxon>Flavobacteriia</taxon>
        <taxon>Flavobacteriales</taxon>
        <taxon>Flavobacteriaceae</taxon>
        <taxon>Sinomicrobium</taxon>
    </lineage>
</organism>
<dbReference type="HAMAP" id="MF_00114">
    <property type="entry name" value="DeoC_type1"/>
    <property type="match status" value="1"/>
</dbReference>
<dbReference type="Gene3D" id="3.20.20.70">
    <property type="entry name" value="Aldolase class I"/>
    <property type="match status" value="1"/>
</dbReference>
<keyword evidence="2 7" id="KW-0963">Cytoplasm</keyword>
<comment type="similarity">
    <text evidence="1 7">Belongs to the DeoC/FbaB aldolase family. DeoC type 1 subfamily.</text>
</comment>
<dbReference type="Proteomes" id="UP000267469">
    <property type="component" value="Unassembled WGS sequence"/>
</dbReference>
<dbReference type="GO" id="GO:0006018">
    <property type="term" value="P:2-deoxyribose 1-phosphate catabolic process"/>
    <property type="evidence" value="ECO:0007669"/>
    <property type="project" value="UniProtKB-UniRule"/>
</dbReference>
<evidence type="ECO:0000256" key="5">
    <source>
        <dbReference type="ARBA" id="ARBA00048791"/>
    </source>
</evidence>
<dbReference type="EC" id="4.1.2.4" evidence="7"/>
<protein>
    <recommendedName>
        <fullName evidence="7">Deoxyribose-phosphate aldolase</fullName>
        <shortName evidence="7">DERA</shortName>
        <ecNumber evidence="7">4.1.2.4</ecNumber>
    </recommendedName>
    <alternativeName>
        <fullName evidence="7">2-deoxy-D-ribose 5-phosphate aldolase</fullName>
    </alternativeName>
    <alternativeName>
        <fullName evidence="7">Phosphodeoxyriboaldolase</fullName>
        <shortName evidence="7">Deoxyriboaldolase</shortName>
    </alternativeName>
</protein>
<name>A0A3N0EVG7_SINP1</name>
<dbReference type="Pfam" id="PF01791">
    <property type="entry name" value="DeoC"/>
    <property type="match status" value="1"/>
</dbReference>
<evidence type="ECO:0000313" key="8">
    <source>
        <dbReference type="EMBL" id="RNL91709.1"/>
    </source>
</evidence>